<reference evidence="1 2" key="1">
    <citation type="submission" date="2024-06" db="EMBL/GenBank/DDBJ databases">
        <authorList>
            <person name="Kaempfer P."/>
            <person name="Viver T."/>
        </authorList>
    </citation>
    <scope>NUCLEOTIDE SEQUENCE [LARGE SCALE GENOMIC DNA]</scope>
    <source>
        <strain evidence="1 2">ST-75</strain>
    </source>
</reference>
<proteinExistence type="predicted"/>
<sequence length="168" mass="19389">MKHLTLLSVFMLLLAGCNKPSHPVFTEKYIGNENGLNLKIKTKHYRSCDTDSVNCESTLFSQKLYFRDGEKVFNTVPEDINFRVSNVAMCTTYDKTVYYKVCLFKQSFFSAKKKLTVYDHKGGFVAEIEFGAESKHDTIFSDEEIIDYFEDMGNKIIEKKSFTALYSE</sequence>
<dbReference type="EMBL" id="JBELQB010000010">
    <property type="protein sequence ID" value="MFL9838466.1"/>
    <property type="molecule type" value="Genomic_DNA"/>
</dbReference>
<protein>
    <recommendedName>
        <fullName evidence="3">Lipoprotein</fullName>
    </recommendedName>
</protein>
<organism evidence="1 2">
    <name type="scientific">Flavobacterium rhizophilum</name>
    <dbReference type="NCBI Taxonomy" id="3163296"/>
    <lineage>
        <taxon>Bacteria</taxon>
        <taxon>Pseudomonadati</taxon>
        <taxon>Bacteroidota</taxon>
        <taxon>Flavobacteriia</taxon>
        <taxon>Flavobacteriales</taxon>
        <taxon>Flavobacteriaceae</taxon>
        <taxon>Flavobacterium</taxon>
    </lineage>
</organism>
<keyword evidence="2" id="KW-1185">Reference proteome</keyword>
<evidence type="ECO:0000313" key="1">
    <source>
        <dbReference type="EMBL" id="MFL9838466.1"/>
    </source>
</evidence>
<accession>A0ABW8YE15</accession>
<dbReference type="RefSeq" id="WP_408075427.1">
    <property type="nucleotide sequence ID" value="NZ_JBELQB010000010.1"/>
</dbReference>
<evidence type="ECO:0000313" key="2">
    <source>
        <dbReference type="Proteomes" id="UP001629059"/>
    </source>
</evidence>
<name>A0ABW8YE15_9FLAO</name>
<evidence type="ECO:0008006" key="3">
    <source>
        <dbReference type="Google" id="ProtNLM"/>
    </source>
</evidence>
<comment type="caution">
    <text evidence="1">The sequence shown here is derived from an EMBL/GenBank/DDBJ whole genome shotgun (WGS) entry which is preliminary data.</text>
</comment>
<gene>
    <name evidence="1" type="ORF">ABS768_13205</name>
</gene>
<dbReference type="Proteomes" id="UP001629059">
    <property type="component" value="Unassembled WGS sequence"/>
</dbReference>
<dbReference type="PROSITE" id="PS51257">
    <property type="entry name" value="PROKAR_LIPOPROTEIN"/>
    <property type="match status" value="1"/>
</dbReference>